<organism evidence="2 3">
    <name type="scientific">Caulobacter segnis</name>
    <dbReference type="NCBI Taxonomy" id="88688"/>
    <lineage>
        <taxon>Bacteria</taxon>
        <taxon>Pseudomonadati</taxon>
        <taxon>Pseudomonadota</taxon>
        <taxon>Alphaproteobacteria</taxon>
        <taxon>Caulobacterales</taxon>
        <taxon>Caulobacteraceae</taxon>
        <taxon>Caulobacter</taxon>
    </lineage>
</organism>
<proteinExistence type="predicted"/>
<protein>
    <recommendedName>
        <fullName evidence="1">ChrR-like cupin domain-containing protein</fullName>
    </recommendedName>
</protein>
<sequence>MARTVKRILAHVSNVFPSRSRSTPEPATRGRINVNQVAAPPVAPPTVFPVGFAPSAETLHLGGDDLPWIPVGEGVDLQLLHVDLNQGLWINRTRLKPGTAVPTHFHAGMVLAVTLQGRWFYQESPNQVNSTGSYLFEPAGSVHTLQAAADQSEDTIAWFAIWGPNINIDGDRQVTAVIDAHAILTLYRAQCAGRDLDCSKLIVVGGHGA</sequence>
<dbReference type="CDD" id="cd20302">
    <property type="entry name" value="cupin_DAD"/>
    <property type="match status" value="1"/>
</dbReference>
<dbReference type="AlphaFoldDB" id="A0A2W5VMY9"/>
<dbReference type="InterPro" id="IPR014710">
    <property type="entry name" value="RmlC-like_jellyroll"/>
</dbReference>
<dbReference type="Proteomes" id="UP000249393">
    <property type="component" value="Unassembled WGS sequence"/>
</dbReference>
<dbReference type="SUPFAM" id="SSF51182">
    <property type="entry name" value="RmlC-like cupins"/>
    <property type="match status" value="1"/>
</dbReference>
<comment type="caution">
    <text evidence="2">The sequence shown here is derived from an EMBL/GenBank/DDBJ whole genome shotgun (WGS) entry which is preliminary data.</text>
</comment>
<dbReference type="Pfam" id="PF12973">
    <property type="entry name" value="Cupin_7"/>
    <property type="match status" value="1"/>
</dbReference>
<dbReference type="InterPro" id="IPR025979">
    <property type="entry name" value="ChrR-like_cupin_dom"/>
</dbReference>
<dbReference type="EMBL" id="QFQZ01000005">
    <property type="protein sequence ID" value="PZR36705.1"/>
    <property type="molecule type" value="Genomic_DNA"/>
</dbReference>
<accession>A0A2W5VMY9</accession>
<evidence type="ECO:0000313" key="3">
    <source>
        <dbReference type="Proteomes" id="UP000249393"/>
    </source>
</evidence>
<reference evidence="2 3" key="1">
    <citation type="submission" date="2017-08" db="EMBL/GenBank/DDBJ databases">
        <title>Infants hospitalized years apart are colonized by the same room-sourced microbial strains.</title>
        <authorList>
            <person name="Brooks B."/>
            <person name="Olm M.R."/>
            <person name="Firek B.A."/>
            <person name="Baker R."/>
            <person name="Thomas B.C."/>
            <person name="Morowitz M.J."/>
            <person name="Banfield J.F."/>
        </authorList>
    </citation>
    <scope>NUCLEOTIDE SEQUENCE [LARGE SCALE GENOMIC DNA]</scope>
    <source>
        <strain evidence="2">S2_003_000_R2_4</strain>
    </source>
</reference>
<feature type="domain" description="ChrR-like cupin" evidence="1">
    <location>
        <begin position="64"/>
        <end position="152"/>
    </location>
</feature>
<evidence type="ECO:0000313" key="2">
    <source>
        <dbReference type="EMBL" id="PZR36705.1"/>
    </source>
</evidence>
<evidence type="ECO:0000259" key="1">
    <source>
        <dbReference type="Pfam" id="PF12973"/>
    </source>
</evidence>
<dbReference type="Gene3D" id="2.60.120.10">
    <property type="entry name" value="Jelly Rolls"/>
    <property type="match status" value="1"/>
</dbReference>
<name>A0A2W5VMY9_9CAUL</name>
<dbReference type="InterPro" id="IPR011051">
    <property type="entry name" value="RmlC_Cupin_sf"/>
</dbReference>
<gene>
    <name evidence="2" type="ORF">DI526_03130</name>
</gene>